<proteinExistence type="predicted"/>
<dbReference type="PANTHER" id="PTHR20883">
    <property type="entry name" value="PHYTANOYL-COA DIOXYGENASE DOMAIN CONTAINING 1"/>
    <property type="match status" value="1"/>
</dbReference>
<dbReference type="EMBL" id="AP019308">
    <property type="protein sequence ID" value="BBH23059.1"/>
    <property type="molecule type" value="Genomic_DNA"/>
</dbReference>
<evidence type="ECO:0000313" key="2">
    <source>
        <dbReference type="Proteomes" id="UP000275368"/>
    </source>
</evidence>
<dbReference type="InterPro" id="IPR008775">
    <property type="entry name" value="Phytyl_CoA_dOase-like"/>
</dbReference>
<dbReference type="GO" id="GO:0016706">
    <property type="term" value="F:2-oxoglutarate-dependent dioxygenase activity"/>
    <property type="evidence" value="ECO:0007669"/>
    <property type="project" value="UniProtKB-ARBA"/>
</dbReference>
<dbReference type="Proteomes" id="UP000275368">
    <property type="component" value="Chromosome"/>
</dbReference>
<dbReference type="PANTHER" id="PTHR20883:SF48">
    <property type="entry name" value="ECTOINE DIOXYGENASE"/>
    <property type="match status" value="1"/>
</dbReference>
<dbReference type="GO" id="GO:0005506">
    <property type="term" value="F:iron ion binding"/>
    <property type="evidence" value="ECO:0007669"/>
    <property type="project" value="UniProtKB-ARBA"/>
</dbReference>
<dbReference type="RefSeq" id="WP_164522933.1">
    <property type="nucleotide sequence ID" value="NZ_AP019308.1"/>
</dbReference>
<dbReference type="Pfam" id="PF05721">
    <property type="entry name" value="PhyH"/>
    <property type="match status" value="1"/>
</dbReference>
<name>A0A3G9JJ49_9BACL</name>
<dbReference type="Gene3D" id="2.60.120.620">
    <property type="entry name" value="q2cbj1_9rhob like domain"/>
    <property type="match status" value="1"/>
</dbReference>
<organism evidence="1 2">
    <name type="scientific">Paenibacillus baekrokdamisoli</name>
    <dbReference type="NCBI Taxonomy" id="1712516"/>
    <lineage>
        <taxon>Bacteria</taxon>
        <taxon>Bacillati</taxon>
        <taxon>Bacillota</taxon>
        <taxon>Bacilli</taxon>
        <taxon>Bacillales</taxon>
        <taxon>Paenibacillaceae</taxon>
        <taxon>Paenibacillus</taxon>
    </lineage>
</organism>
<gene>
    <name evidence="1" type="ORF">Back11_44040</name>
</gene>
<protein>
    <recommendedName>
        <fullName evidence="3">Phytanoyl-CoA dioxygenase</fullName>
    </recommendedName>
</protein>
<dbReference type="AlphaFoldDB" id="A0A3G9JJ49"/>
<accession>A0A3G9JJ49</accession>
<evidence type="ECO:0008006" key="3">
    <source>
        <dbReference type="Google" id="ProtNLM"/>
    </source>
</evidence>
<reference evidence="1 2" key="1">
    <citation type="submission" date="2018-11" db="EMBL/GenBank/DDBJ databases">
        <title>Complete genome sequence of Paenibacillus baekrokdamisoli strain KCTC 33723.</title>
        <authorList>
            <person name="Kang S.W."/>
            <person name="Lee K.C."/>
            <person name="Kim K.K."/>
            <person name="Kim J.S."/>
            <person name="Kim D.S."/>
            <person name="Ko S.H."/>
            <person name="Yang S.H."/>
            <person name="Lee J.S."/>
        </authorList>
    </citation>
    <scope>NUCLEOTIDE SEQUENCE [LARGE SCALE GENOMIC DNA]</scope>
    <source>
        <strain evidence="1 2">KCTC 33723</strain>
    </source>
</reference>
<dbReference type="SUPFAM" id="SSF51197">
    <property type="entry name" value="Clavaminate synthase-like"/>
    <property type="match status" value="1"/>
</dbReference>
<keyword evidence="2" id="KW-1185">Reference proteome</keyword>
<dbReference type="KEGG" id="pbk:Back11_44040"/>
<sequence>MAIHSLMREAADHYQRDGYYIGADVFSEEEVKQARNGTSEVLGGRYDLGVAPSWGSYKPEHVGSKLVKVNDAHLSNKAIYNMISSAKLGEWAAAVTGANMVQVWLTQLIHKPGNVEERGNIGWHQDYAYWSHWEGEVFTSWIALSDVMELSGPMAFVKQSHRWGFLEDTANFNDHDLERQKEKLHREGRVWDEANAVLRPGQASFHHPLTLHGSGSNRSTEPRLSIAIHMRTEKSKQLLNTEGKLFHDLSNPYLCPVIYQK</sequence>
<evidence type="ECO:0000313" key="1">
    <source>
        <dbReference type="EMBL" id="BBH23059.1"/>
    </source>
</evidence>